<keyword evidence="2 3" id="KW-0539">Nucleus</keyword>
<dbReference type="GeneID" id="103331041"/>
<dbReference type="RefSeq" id="XP_016649683.1">
    <property type="nucleotide sequence ID" value="XM_016794197.1"/>
</dbReference>
<name>A0ABM1LQK6_PRUMU</name>
<organism evidence="5 6">
    <name type="scientific">Prunus mume</name>
    <name type="common">Japanese apricot</name>
    <name type="synonym">Armeniaca mume</name>
    <dbReference type="NCBI Taxonomy" id="102107"/>
    <lineage>
        <taxon>Eukaryota</taxon>
        <taxon>Viridiplantae</taxon>
        <taxon>Streptophyta</taxon>
        <taxon>Embryophyta</taxon>
        <taxon>Tracheophyta</taxon>
        <taxon>Spermatophyta</taxon>
        <taxon>Magnoliopsida</taxon>
        <taxon>eudicotyledons</taxon>
        <taxon>Gunneridae</taxon>
        <taxon>Pentapetalae</taxon>
        <taxon>rosids</taxon>
        <taxon>fabids</taxon>
        <taxon>Rosales</taxon>
        <taxon>Rosaceae</taxon>
        <taxon>Amygdaloideae</taxon>
        <taxon>Amygdaleae</taxon>
        <taxon>Prunus</taxon>
    </lineage>
</organism>
<evidence type="ECO:0000256" key="3">
    <source>
        <dbReference type="PROSITE-ProRule" id="PRU00358"/>
    </source>
</evidence>
<comment type="subcellular location">
    <subcellularLocation>
        <location evidence="1">Chromosome</location>
        <location evidence="1">Centromere</location>
    </subcellularLocation>
    <subcellularLocation>
        <location evidence="3">Nucleus</location>
    </subcellularLocation>
</comment>
<gene>
    <name evidence="6" type="primary">LOC103331041</name>
</gene>
<dbReference type="InterPro" id="IPR015947">
    <property type="entry name" value="PUA-like_sf"/>
</dbReference>
<dbReference type="PROSITE" id="PS51015">
    <property type="entry name" value="YDG"/>
    <property type="match status" value="1"/>
</dbReference>
<dbReference type="Pfam" id="PF02182">
    <property type="entry name" value="SAD_SRA"/>
    <property type="match status" value="1"/>
</dbReference>
<evidence type="ECO:0000256" key="1">
    <source>
        <dbReference type="ARBA" id="ARBA00004584"/>
    </source>
</evidence>
<reference evidence="6" key="2">
    <citation type="submission" date="2025-08" db="UniProtKB">
        <authorList>
            <consortium name="RefSeq"/>
        </authorList>
    </citation>
    <scope>IDENTIFICATION</scope>
</reference>
<dbReference type="SUPFAM" id="SSF88697">
    <property type="entry name" value="PUA domain-like"/>
    <property type="match status" value="1"/>
</dbReference>
<dbReference type="PANTHER" id="PTHR45660:SF46">
    <property type="entry name" value="HISTONE-LYSINE N-METHYLTRANSFERASE, H3 LYSINE-9 SPECIFIC SUVH6"/>
    <property type="match status" value="1"/>
</dbReference>
<evidence type="ECO:0000259" key="4">
    <source>
        <dbReference type="PROSITE" id="PS51015"/>
    </source>
</evidence>
<protein>
    <submittedName>
        <fullName evidence="6">Histone-lysine N-methyltransferase, H3 lysine-9 specific SUVH5-like</fullName>
    </submittedName>
</protein>
<dbReference type="Gene3D" id="2.30.280.10">
    <property type="entry name" value="SRA-YDG"/>
    <property type="match status" value="1"/>
</dbReference>
<reference evidence="5" key="1">
    <citation type="journal article" date="2012" name="Nat. Commun.">
        <title>The genome of Prunus mume.</title>
        <authorList>
            <person name="Zhang Q."/>
            <person name="Chen W."/>
            <person name="Sun L."/>
            <person name="Zhao F."/>
            <person name="Huang B."/>
            <person name="Yang W."/>
            <person name="Tao Y."/>
            <person name="Wang J."/>
            <person name="Yuan Z."/>
            <person name="Fan G."/>
            <person name="Xing Z."/>
            <person name="Han C."/>
            <person name="Pan H."/>
            <person name="Zhong X."/>
            <person name="Shi W."/>
            <person name="Liang X."/>
            <person name="Du D."/>
            <person name="Sun F."/>
            <person name="Xu Z."/>
            <person name="Hao R."/>
            <person name="Lv T."/>
            <person name="Lv Y."/>
            <person name="Zheng Z."/>
            <person name="Sun M."/>
            <person name="Luo L."/>
            <person name="Cai M."/>
            <person name="Gao Y."/>
            <person name="Wang J."/>
            <person name="Yin Y."/>
            <person name="Xu X."/>
            <person name="Cheng T."/>
            <person name="Wang J."/>
        </authorList>
    </citation>
    <scope>NUCLEOTIDE SEQUENCE [LARGE SCALE GENOMIC DNA]</scope>
</reference>
<dbReference type="InterPro" id="IPR003105">
    <property type="entry name" value="SRA_YDG"/>
</dbReference>
<sequence>MEKTLEIRKVGLLPNKKRTRVDDRDGIIHNVKEALDEYRETLTKLRQKHGSEANKLDCWRPDIEAVMHLRKKGKLVNMRKQLGPIPGVEVGDEFRNRAELIVAGLHHNFRRGIEYMKKDGKILATSIVNSGRYANHVGSSDILFYSGEGGNPRVECKKPKDQTLERGNLALKNSMEVRTHVRVIRAVKHFEVVTCANKRSFTTYVYDGLYKVEHFWQERGEFGKLVFKYLLKRIPRMPIRVVNAIDSESHPTFNYTRYVIYPNFFKIKGDMWVVKVSGDGACGGGGEEGGSEVAVMVVKDVVVVLVVEVEVMVVVLVVDDVI</sequence>
<dbReference type="InterPro" id="IPR051357">
    <property type="entry name" value="H3K9_HMTase_SUVAR3-9"/>
</dbReference>
<evidence type="ECO:0000313" key="6">
    <source>
        <dbReference type="RefSeq" id="XP_016649683.1"/>
    </source>
</evidence>
<accession>A0ABM1LQK6</accession>
<evidence type="ECO:0000313" key="5">
    <source>
        <dbReference type="Proteomes" id="UP000694861"/>
    </source>
</evidence>
<feature type="domain" description="YDG" evidence="4">
    <location>
        <begin position="83"/>
        <end position="233"/>
    </location>
</feature>
<evidence type="ECO:0000256" key="2">
    <source>
        <dbReference type="ARBA" id="ARBA00023242"/>
    </source>
</evidence>
<dbReference type="PANTHER" id="PTHR45660">
    <property type="entry name" value="HISTONE-LYSINE N-METHYLTRANSFERASE SETMAR"/>
    <property type="match status" value="1"/>
</dbReference>
<keyword evidence="5" id="KW-1185">Reference proteome</keyword>
<dbReference type="SMART" id="SM00466">
    <property type="entry name" value="SRA"/>
    <property type="match status" value="1"/>
</dbReference>
<dbReference type="Proteomes" id="UP000694861">
    <property type="component" value="Linkage group LG5"/>
</dbReference>
<dbReference type="InterPro" id="IPR036987">
    <property type="entry name" value="SRA-YDG_sf"/>
</dbReference>
<proteinExistence type="predicted"/>